<proteinExistence type="inferred from homology"/>
<organism evidence="16 17">
    <name type="scientific">Echinicola soli</name>
    <dbReference type="NCBI Taxonomy" id="2591634"/>
    <lineage>
        <taxon>Bacteria</taxon>
        <taxon>Pseudomonadati</taxon>
        <taxon>Bacteroidota</taxon>
        <taxon>Cytophagia</taxon>
        <taxon>Cytophagales</taxon>
        <taxon>Cyclobacteriaceae</taxon>
        <taxon>Echinicola</taxon>
    </lineage>
</organism>
<keyword evidence="8 12" id="KW-0798">TonB box</keyword>
<dbReference type="Proteomes" id="UP000316614">
    <property type="component" value="Chromosome"/>
</dbReference>
<keyword evidence="9 11" id="KW-0472">Membrane</keyword>
<dbReference type="EMBL" id="CP041253">
    <property type="protein sequence ID" value="QDH78474.1"/>
    <property type="molecule type" value="Genomic_DNA"/>
</dbReference>
<dbReference type="SUPFAM" id="SSF56935">
    <property type="entry name" value="Porins"/>
    <property type="match status" value="1"/>
</dbReference>
<reference evidence="16 17" key="1">
    <citation type="submission" date="2019-06" db="EMBL/GenBank/DDBJ databases">
        <title>Echinicola alkalisoli sp. nov. isolated from saline soil.</title>
        <authorList>
            <person name="Sun J.-Q."/>
            <person name="Xu L."/>
        </authorList>
    </citation>
    <scope>NUCLEOTIDE SEQUENCE [LARGE SCALE GENOMIC DNA]</scope>
    <source>
        <strain evidence="16 17">LN3S3</strain>
    </source>
</reference>
<sequence>MRLLHCTLILLLLSVFATTAIGQTSLTIIDAESGDFIPSVVVNIADGRRYLSDERGHVSLDLIEKTNGLFTHIAYEPLRTVVNPNSSITIKLEKKTNNLSEVTITSFESERSLMEQAAAVSKVDQAELYRFNETSLVNAFNTKAGIRLEERAPGSYRVSIRGSSLRAPFGVRNVKIYWDGIPFTAPDGTTALNLLDLTNIQGAEVIKGPAGSIYGAGNGGVISFTPEKIDQNKAEASMMGGSYGLVKYRVGVDQMLESGSLSASYVKQQSDGYRDHSALDRSVFQLQGRFEPSDRQRISTRLLYSDLFYEIPGGLTAEQVAENPRQARPGSATQNASIKQKTLYGTFVHDYEFNDHWSNHTTVYIQTTDFENPFNLDYKKETQYGYGARTRFTLNDQWGTFPVRLLFGGEYQFANTGAQNFGNRNGQADTIRFADDLITTQGFIFQQIEINWTPSLLMTLGVSENFSRYDISRTVDASTGDPYAAERTFDPVIVPRIGLSGKLTDYSSIYGSISSGFSPPTIDEVRTNEGSINLDLQAEKGINYEVGYRGEYLDGKVQLDASAFFFKLDETITTYTNEQGVVLFRNAGATDQKGIEAQLDYFLLRNPAGLIQELKMGHAYSYHHFRFKDYVNDGEDFSGNALTGVPQNNLVNKLDLITRTGIYLNLTYQWVDEIPLTDDNTMIQDPYQLMNARLGWRKNLGSAWQLELFGGVDNLLNEQYSLGNDLNAFGGRYFQPAADRNYYGGIKVKMRY</sequence>
<keyword evidence="5 11" id="KW-0812">Transmembrane</keyword>
<dbReference type="InterPro" id="IPR039426">
    <property type="entry name" value="TonB-dep_rcpt-like"/>
</dbReference>
<evidence type="ECO:0000256" key="6">
    <source>
        <dbReference type="ARBA" id="ARBA00023004"/>
    </source>
</evidence>
<dbReference type="InterPro" id="IPR000531">
    <property type="entry name" value="Beta-barrel_TonB"/>
</dbReference>
<dbReference type="Gene3D" id="2.170.130.10">
    <property type="entry name" value="TonB-dependent receptor, plug domain"/>
    <property type="match status" value="1"/>
</dbReference>
<feature type="domain" description="TonB-dependent receptor-like beta-barrel" evidence="14">
    <location>
        <begin position="309"/>
        <end position="715"/>
    </location>
</feature>
<keyword evidence="3 11" id="KW-1134">Transmembrane beta strand</keyword>
<dbReference type="GO" id="GO:0006826">
    <property type="term" value="P:iron ion transport"/>
    <property type="evidence" value="ECO:0007669"/>
    <property type="project" value="UniProtKB-KW"/>
</dbReference>
<dbReference type="RefSeq" id="WP_141613730.1">
    <property type="nucleotide sequence ID" value="NZ_CP041253.1"/>
</dbReference>
<evidence type="ECO:0000256" key="3">
    <source>
        <dbReference type="ARBA" id="ARBA00022452"/>
    </source>
</evidence>
<keyword evidence="13" id="KW-0732">Signal</keyword>
<keyword evidence="16" id="KW-0675">Receptor</keyword>
<evidence type="ECO:0000259" key="14">
    <source>
        <dbReference type="Pfam" id="PF00593"/>
    </source>
</evidence>
<keyword evidence="10 11" id="KW-0998">Cell outer membrane</keyword>
<evidence type="ECO:0000256" key="8">
    <source>
        <dbReference type="ARBA" id="ARBA00023077"/>
    </source>
</evidence>
<dbReference type="Gene3D" id="2.40.170.20">
    <property type="entry name" value="TonB-dependent receptor, beta-barrel domain"/>
    <property type="match status" value="1"/>
</dbReference>
<protein>
    <submittedName>
        <fullName evidence="16">TonB-dependent receptor</fullName>
    </submittedName>
</protein>
<accession>A0A514CFM6</accession>
<evidence type="ECO:0000313" key="16">
    <source>
        <dbReference type="EMBL" id="QDH78474.1"/>
    </source>
</evidence>
<dbReference type="InterPro" id="IPR037066">
    <property type="entry name" value="Plug_dom_sf"/>
</dbReference>
<evidence type="ECO:0000256" key="11">
    <source>
        <dbReference type="PROSITE-ProRule" id="PRU01360"/>
    </source>
</evidence>
<feature type="signal peptide" evidence="13">
    <location>
        <begin position="1"/>
        <end position="22"/>
    </location>
</feature>
<dbReference type="AlphaFoldDB" id="A0A514CFM6"/>
<dbReference type="Pfam" id="PF07715">
    <property type="entry name" value="Plug"/>
    <property type="match status" value="1"/>
</dbReference>
<dbReference type="PANTHER" id="PTHR32552">
    <property type="entry name" value="FERRICHROME IRON RECEPTOR-RELATED"/>
    <property type="match status" value="1"/>
</dbReference>
<gene>
    <name evidence="16" type="ORF">FKX85_05275</name>
</gene>
<evidence type="ECO:0000259" key="15">
    <source>
        <dbReference type="Pfam" id="PF07715"/>
    </source>
</evidence>
<evidence type="ECO:0000256" key="13">
    <source>
        <dbReference type="SAM" id="SignalP"/>
    </source>
</evidence>
<keyword evidence="7" id="KW-0406">Ion transport</keyword>
<dbReference type="InterPro" id="IPR036942">
    <property type="entry name" value="Beta-barrel_TonB_sf"/>
</dbReference>
<keyword evidence="2 11" id="KW-0813">Transport</keyword>
<evidence type="ECO:0000256" key="12">
    <source>
        <dbReference type="RuleBase" id="RU003357"/>
    </source>
</evidence>
<evidence type="ECO:0000256" key="5">
    <source>
        <dbReference type="ARBA" id="ARBA00022692"/>
    </source>
</evidence>
<evidence type="ECO:0000256" key="7">
    <source>
        <dbReference type="ARBA" id="ARBA00023065"/>
    </source>
</evidence>
<comment type="similarity">
    <text evidence="11 12">Belongs to the TonB-dependent receptor family.</text>
</comment>
<comment type="subcellular location">
    <subcellularLocation>
        <location evidence="1 11">Cell outer membrane</location>
        <topology evidence="1 11">Multi-pass membrane protein</topology>
    </subcellularLocation>
</comment>
<feature type="chain" id="PRO_5044765817" evidence="13">
    <location>
        <begin position="23"/>
        <end position="752"/>
    </location>
</feature>
<dbReference type="PROSITE" id="PS52016">
    <property type="entry name" value="TONB_DEPENDENT_REC_3"/>
    <property type="match status" value="1"/>
</dbReference>
<dbReference type="OrthoDB" id="9782587at2"/>
<name>A0A514CFM6_9BACT</name>
<keyword evidence="17" id="KW-1185">Reference proteome</keyword>
<feature type="domain" description="TonB-dependent receptor plug" evidence="15">
    <location>
        <begin position="113"/>
        <end position="220"/>
    </location>
</feature>
<evidence type="ECO:0000256" key="10">
    <source>
        <dbReference type="ARBA" id="ARBA00023237"/>
    </source>
</evidence>
<dbReference type="GO" id="GO:0009279">
    <property type="term" value="C:cell outer membrane"/>
    <property type="evidence" value="ECO:0007669"/>
    <property type="project" value="UniProtKB-SubCell"/>
</dbReference>
<dbReference type="Pfam" id="PF00593">
    <property type="entry name" value="TonB_dep_Rec_b-barrel"/>
    <property type="match status" value="1"/>
</dbReference>
<evidence type="ECO:0000256" key="1">
    <source>
        <dbReference type="ARBA" id="ARBA00004571"/>
    </source>
</evidence>
<evidence type="ECO:0000256" key="9">
    <source>
        <dbReference type="ARBA" id="ARBA00023136"/>
    </source>
</evidence>
<keyword evidence="6" id="KW-0408">Iron</keyword>
<dbReference type="PANTHER" id="PTHR32552:SF81">
    <property type="entry name" value="TONB-DEPENDENT OUTER MEMBRANE RECEPTOR"/>
    <property type="match status" value="1"/>
</dbReference>
<dbReference type="InterPro" id="IPR012910">
    <property type="entry name" value="Plug_dom"/>
</dbReference>
<evidence type="ECO:0000256" key="4">
    <source>
        <dbReference type="ARBA" id="ARBA00022496"/>
    </source>
</evidence>
<evidence type="ECO:0000313" key="17">
    <source>
        <dbReference type="Proteomes" id="UP000316614"/>
    </source>
</evidence>
<dbReference type="KEGG" id="echi:FKX85_05275"/>
<evidence type="ECO:0000256" key="2">
    <source>
        <dbReference type="ARBA" id="ARBA00022448"/>
    </source>
</evidence>
<keyword evidence="4" id="KW-0410">Iron transport</keyword>